<keyword evidence="1" id="KW-0812">Transmembrane</keyword>
<dbReference type="VEuPathDB" id="AmoebaDB:EHI_103520"/>
<dbReference type="EMBL" id="BDEQ01000001">
    <property type="protein sequence ID" value="GAT92693.1"/>
    <property type="molecule type" value="Genomic_DNA"/>
</dbReference>
<evidence type="ECO:0000313" key="2">
    <source>
        <dbReference type="EMBL" id="BAN37583.1"/>
    </source>
</evidence>
<evidence type="ECO:0000313" key="4">
    <source>
        <dbReference type="Proteomes" id="UP000078387"/>
    </source>
</evidence>
<dbReference type="EMBL" id="AK418840">
    <property type="protein sequence ID" value="BAN37583.1"/>
    <property type="molecule type" value="mRNA"/>
</dbReference>
<dbReference type="VEuPathDB" id="AmoebaDB:EHI5A_053810"/>
<dbReference type="eggNOG" id="ENOG502TBGH">
    <property type="taxonomic scope" value="Eukaryota"/>
</dbReference>
<dbReference type="VEuPathDB" id="AmoebaDB:EHI7A_166855"/>
<name>A0A060N1P6_ENTHI</name>
<feature type="transmembrane region" description="Helical" evidence="1">
    <location>
        <begin position="6"/>
        <end position="25"/>
    </location>
</feature>
<sequence length="285" mass="33086">MQVAKVIAIIMTLFLLIFIIQLFMYPNINTLEFQAHESSPIPTDKEEGLIDEEEKSFWAKAEVIPKSHSSKRYCIAIVPPEGVKVIGTPHHPNIDFITSQYSAENLKAMWPRKGFYLGNFDIDYRHETEKEYPFDQYKEDICVSEIYHDMGKKSGDYSKADLIFIPPIGVKLDDEFATKLYNFLTASEAKIPDACAFQVYMTKKERIKNKVFTQLTGFIPDYPYRSFRSFGGTLIKTKDLKPISIWTNEIWFRNRYEALVQHYCEVLDQPIVVSPTNLYSPLIDF</sequence>
<dbReference type="VEuPathDB" id="AmoebaDB:EHI8A_071410"/>
<dbReference type="Proteomes" id="UP000078387">
    <property type="component" value="Unassembled WGS sequence"/>
</dbReference>
<accession>A0A060N1P6</accession>
<evidence type="ECO:0000256" key="1">
    <source>
        <dbReference type="SAM" id="Phobius"/>
    </source>
</evidence>
<dbReference type="AlphaFoldDB" id="A0A060N1P6"/>
<protein>
    <submittedName>
        <fullName evidence="2">Uncharacterized protein</fullName>
    </submittedName>
</protein>
<accession>A0A175JGY8</accession>
<organism evidence="2">
    <name type="scientific">Entamoeba histolytica</name>
    <dbReference type="NCBI Taxonomy" id="5759"/>
    <lineage>
        <taxon>Eukaryota</taxon>
        <taxon>Amoebozoa</taxon>
        <taxon>Evosea</taxon>
        <taxon>Archamoebae</taxon>
        <taxon>Mastigamoebida</taxon>
        <taxon>Entamoebidae</taxon>
        <taxon>Entamoeba</taxon>
    </lineage>
</organism>
<proteinExistence type="evidence at transcript level"/>
<evidence type="ECO:0000313" key="3">
    <source>
        <dbReference type="EMBL" id="GAT92693.1"/>
    </source>
</evidence>
<reference evidence="2" key="1">
    <citation type="submission" date="2012-06" db="EMBL/GenBank/DDBJ databases">
        <title>Short 5' UTR of Entamoeba genes.</title>
        <authorList>
            <person name="Hiranuka K."/>
            <person name="Kumagai M."/>
            <person name="Wakaguri H."/>
            <person name="Suzuki Y."/>
            <person name="Sugano S."/>
            <person name="Watanabe J."/>
            <person name="Makioka A."/>
        </authorList>
    </citation>
    <scope>NUCLEOTIDE SEQUENCE</scope>
    <source>
        <strain evidence="2">HM-1:IMSS</strain>
    </source>
</reference>
<reference evidence="3 4" key="2">
    <citation type="submission" date="2016-05" db="EMBL/GenBank/DDBJ databases">
        <title>First whole genome sequencing of Entamoeba histolytica HM1:IMSS-clone-6.</title>
        <authorList>
            <person name="Mukherjee Avik.K."/>
            <person name="Izumyama S."/>
            <person name="Nakada-Tsukui K."/>
            <person name="Nozaki T."/>
        </authorList>
    </citation>
    <scope>NUCLEOTIDE SEQUENCE [LARGE SCALE GENOMIC DNA]</scope>
    <source>
        <strain evidence="3 4">HM1:IMSS clone 6</strain>
    </source>
</reference>
<gene>
    <name evidence="3" type="ORF">CL6EHI_103520</name>
</gene>
<keyword evidence="1" id="KW-0472">Membrane</keyword>
<dbReference type="VEuPathDB" id="AmoebaDB:KM1_070080"/>
<keyword evidence="1" id="KW-1133">Transmembrane helix</keyword>